<proteinExistence type="predicted"/>
<evidence type="ECO:0000313" key="1">
    <source>
        <dbReference type="EMBL" id="OYR15975.1"/>
    </source>
</evidence>
<protein>
    <submittedName>
        <fullName evidence="1">Uncharacterized protein</fullName>
    </submittedName>
</protein>
<dbReference type="Proteomes" id="UP000216478">
    <property type="component" value="Unassembled WGS sequence"/>
</dbReference>
<name>A0A256FM94_9HYPH</name>
<comment type="caution">
    <text evidence="1">The sequence shown here is derived from an EMBL/GenBank/DDBJ whole genome shotgun (WGS) entry which is preliminary data.</text>
</comment>
<evidence type="ECO:0000313" key="2">
    <source>
        <dbReference type="Proteomes" id="UP000216478"/>
    </source>
</evidence>
<organism evidence="1 2">
    <name type="scientific">Brucella grignonensis</name>
    <dbReference type="NCBI Taxonomy" id="94627"/>
    <lineage>
        <taxon>Bacteria</taxon>
        <taxon>Pseudomonadati</taxon>
        <taxon>Pseudomonadota</taxon>
        <taxon>Alphaproteobacteria</taxon>
        <taxon>Hyphomicrobiales</taxon>
        <taxon>Brucellaceae</taxon>
        <taxon>Brucella/Ochrobactrum group</taxon>
        <taxon>Brucella</taxon>
    </lineage>
</organism>
<dbReference type="AlphaFoldDB" id="A0A256FM94"/>
<accession>A0A256FM94</accession>
<dbReference type="EMBL" id="NNRL01000153">
    <property type="protein sequence ID" value="OYR15975.1"/>
    <property type="molecule type" value="Genomic_DNA"/>
</dbReference>
<reference evidence="1 2" key="1">
    <citation type="submission" date="2017-07" db="EMBL/GenBank/DDBJ databases">
        <title>Phylogenetic study on the rhizospheric bacterium Ochrobactrum sp. A44.</title>
        <authorList>
            <person name="Krzyzanowska D.M."/>
            <person name="Ossowicki A."/>
            <person name="Rajewska M."/>
            <person name="Maciag T."/>
            <person name="Kaczynski Z."/>
            <person name="Czerwicka M."/>
            <person name="Jafra S."/>
        </authorList>
    </citation>
    <scope>NUCLEOTIDE SEQUENCE [LARGE SCALE GENOMIC DNA]</scope>
    <source>
        <strain evidence="1 2">OgA9a</strain>
    </source>
</reference>
<sequence>MLTKFFQFVALSSKISRNCRMAPIEKSAIVDVGVISIISEVQLSLP</sequence>
<gene>
    <name evidence="1" type="ORF">CEV33_0024</name>
</gene>
<keyword evidence="2" id="KW-1185">Reference proteome</keyword>